<keyword evidence="13 16" id="KW-0472">Membrane</keyword>
<dbReference type="GO" id="GO:0000323">
    <property type="term" value="C:lytic vacuole"/>
    <property type="evidence" value="ECO:0007669"/>
    <property type="project" value="UniProtKB-ARBA"/>
</dbReference>
<feature type="transmembrane region" description="Helical" evidence="16">
    <location>
        <begin position="102"/>
        <end position="125"/>
    </location>
</feature>
<dbReference type="GO" id="GO:0015431">
    <property type="term" value="F:ABC-type glutathione S-conjugate transporter activity"/>
    <property type="evidence" value="ECO:0007669"/>
    <property type="project" value="UniProtKB-EC"/>
</dbReference>
<feature type="transmembrane region" description="Helical" evidence="16">
    <location>
        <begin position="36"/>
        <end position="54"/>
    </location>
</feature>
<dbReference type="InterPro" id="IPR003439">
    <property type="entry name" value="ABC_transporter-like_ATP-bd"/>
</dbReference>
<dbReference type="EC" id="7.6.2.3" evidence="14"/>
<dbReference type="InterPro" id="IPR003593">
    <property type="entry name" value="AAA+_ATPase"/>
</dbReference>
<feature type="domain" description="ABC transporter" evidence="17">
    <location>
        <begin position="621"/>
        <end position="845"/>
    </location>
</feature>
<feature type="transmembrane region" description="Helical" evidence="16">
    <location>
        <begin position="444"/>
        <end position="465"/>
    </location>
</feature>
<dbReference type="CTD" id="6096206"/>
<proteinExistence type="inferred from homology"/>
<keyword evidence="10" id="KW-0067">ATP-binding</keyword>
<dbReference type="SMART" id="SM00382">
    <property type="entry name" value="AAA"/>
    <property type="match status" value="2"/>
</dbReference>
<comment type="subcellular location">
    <subcellularLocation>
        <location evidence="2">Cell membrane</location>
        <topology evidence="2">Multi-pass membrane protein</topology>
    </subcellularLocation>
    <subcellularLocation>
        <location evidence="1">Vacuole membrane</location>
        <topology evidence="1">Multi-pass membrane protein</topology>
    </subcellularLocation>
</comment>
<name>A0A0H5SBE6_BRUMA</name>
<dbReference type="CDD" id="cd03244">
    <property type="entry name" value="ABCC_MRP_domain2"/>
    <property type="match status" value="1"/>
</dbReference>
<dbReference type="FunFam" id="3.40.50.300:FF:000997">
    <property type="entry name" value="Multidrug resistance-associated protein 1"/>
    <property type="match status" value="1"/>
</dbReference>
<evidence type="ECO:0000256" key="5">
    <source>
        <dbReference type="ARBA" id="ARBA00022475"/>
    </source>
</evidence>
<dbReference type="EMBL" id="LN857014">
    <property type="protein sequence ID" value="CRZ25862.1"/>
    <property type="molecule type" value="Genomic_DNA"/>
</dbReference>
<feature type="domain" description="ABC transmembrane type-1" evidence="18">
    <location>
        <begin position="308"/>
        <end position="589"/>
    </location>
</feature>
<dbReference type="AlphaFoldDB" id="A0A0H5SBE6"/>
<protein>
    <recommendedName>
        <fullName evidence="14">ABC-type glutathione-S-conjugate transporter</fullName>
        <ecNumber evidence="14">7.6.2.3</ecNumber>
    </recommendedName>
</protein>
<dbReference type="GO" id="GO:0016887">
    <property type="term" value="F:ATP hydrolysis activity"/>
    <property type="evidence" value="ECO:0007669"/>
    <property type="project" value="InterPro"/>
</dbReference>
<evidence type="ECO:0000256" key="4">
    <source>
        <dbReference type="ARBA" id="ARBA00022448"/>
    </source>
</evidence>
<evidence type="ECO:0000256" key="10">
    <source>
        <dbReference type="ARBA" id="ARBA00022840"/>
    </source>
</evidence>
<dbReference type="FunFam" id="1.20.1560.10:FF:000001">
    <property type="entry name" value="ATP-binding cassette subfamily C member 1"/>
    <property type="match status" value="1"/>
</dbReference>
<dbReference type="PROSITE" id="PS50929">
    <property type="entry name" value="ABC_TM1F"/>
    <property type="match status" value="2"/>
</dbReference>
<keyword evidence="21" id="KW-1185">Reference proteome</keyword>
<dbReference type="InterPro" id="IPR017871">
    <property type="entry name" value="ABC_transporter-like_CS"/>
</dbReference>
<evidence type="ECO:0000256" key="11">
    <source>
        <dbReference type="ARBA" id="ARBA00022967"/>
    </source>
</evidence>
<dbReference type="GO" id="GO:0005886">
    <property type="term" value="C:plasma membrane"/>
    <property type="evidence" value="ECO:0007669"/>
    <property type="project" value="UniProtKB-SubCell"/>
</dbReference>
<dbReference type="NCBIfam" id="TIGR00957">
    <property type="entry name" value="MRP_assoc_pro"/>
    <property type="match status" value="1"/>
</dbReference>
<dbReference type="CDD" id="cd18595">
    <property type="entry name" value="ABC_6TM_MRP1_2_3_6_D1_like"/>
    <property type="match status" value="1"/>
</dbReference>
<dbReference type="PROSITE" id="PS50893">
    <property type="entry name" value="ABC_TRANSPORTER_2"/>
    <property type="match status" value="2"/>
</dbReference>
<evidence type="ECO:0000313" key="22">
    <source>
        <dbReference type="WBParaSite" id="Bm4528b.1"/>
    </source>
</evidence>
<keyword evidence="4" id="KW-0813">Transport</keyword>
<comment type="catalytic activity">
    <reaction evidence="15">
        <text>leukotriene C4(in) + ATP + H2O = leukotriene C4(out) + ADP + phosphate + H(+)</text>
        <dbReference type="Rhea" id="RHEA:38963"/>
        <dbReference type="ChEBI" id="CHEBI:15377"/>
        <dbReference type="ChEBI" id="CHEBI:15378"/>
        <dbReference type="ChEBI" id="CHEBI:30616"/>
        <dbReference type="ChEBI" id="CHEBI:43474"/>
        <dbReference type="ChEBI" id="CHEBI:57973"/>
        <dbReference type="ChEBI" id="CHEBI:456216"/>
    </reaction>
    <physiologicalReaction direction="left-to-right" evidence="15">
        <dbReference type="Rhea" id="RHEA:38964"/>
    </physiologicalReaction>
</comment>
<feature type="transmembrane region" description="Helical" evidence="16">
    <location>
        <begin position="74"/>
        <end position="96"/>
    </location>
</feature>
<keyword evidence="9" id="KW-0547">Nucleotide-binding</keyword>
<dbReference type="FunCoup" id="A0A0H5SBE6">
    <property type="interactions" value="1921"/>
</dbReference>
<dbReference type="Proteomes" id="UP000006672">
    <property type="component" value="Unassembled WGS sequence"/>
</dbReference>
<evidence type="ECO:0000256" key="3">
    <source>
        <dbReference type="ARBA" id="ARBA00009726"/>
    </source>
</evidence>
<evidence type="ECO:0000256" key="1">
    <source>
        <dbReference type="ARBA" id="ARBA00004128"/>
    </source>
</evidence>
<evidence type="ECO:0000256" key="16">
    <source>
        <dbReference type="SAM" id="Phobius"/>
    </source>
</evidence>
<dbReference type="WormBase" id="Bm4528b">
    <property type="protein sequence ID" value="BM39475"/>
    <property type="gene ID" value="WBGene00224789"/>
</dbReference>
<evidence type="ECO:0000313" key="23">
    <source>
        <dbReference type="WormBase" id="Bm4528b"/>
    </source>
</evidence>
<keyword evidence="11" id="KW-1278">Translocase</keyword>
<dbReference type="PROSITE" id="PS00211">
    <property type="entry name" value="ABC_TRANSPORTER_1"/>
    <property type="match status" value="1"/>
</dbReference>
<dbReference type="WBParaSite" id="Bm4528b.1">
    <property type="protein sequence ID" value="Bm4528b.1"/>
    <property type="gene ID" value="WBGene00224789"/>
</dbReference>
<feature type="transmembrane region" description="Helical" evidence="16">
    <location>
        <begin position="417"/>
        <end position="438"/>
    </location>
</feature>
<feature type="domain" description="ABC transmembrane type-1" evidence="18">
    <location>
        <begin position="1004"/>
        <end position="1282"/>
    </location>
</feature>
<dbReference type="OrthoDB" id="6500128at2759"/>
<dbReference type="InterPro" id="IPR005292">
    <property type="entry name" value="MRP"/>
</dbReference>
<dbReference type="GO" id="GO:0005524">
    <property type="term" value="F:ATP binding"/>
    <property type="evidence" value="ECO:0007669"/>
    <property type="project" value="UniProtKB-KW"/>
</dbReference>
<dbReference type="GO" id="GO:0005774">
    <property type="term" value="C:vacuolar membrane"/>
    <property type="evidence" value="ECO:0007669"/>
    <property type="project" value="UniProtKB-SubCell"/>
</dbReference>
<dbReference type="InterPro" id="IPR036640">
    <property type="entry name" value="ABC1_TM_sf"/>
</dbReference>
<feature type="transmembrane region" description="Helical" evidence="16">
    <location>
        <begin position="339"/>
        <end position="361"/>
    </location>
</feature>
<evidence type="ECO:0000256" key="2">
    <source>
        <dbReference type="ARBA" id="ARBA00004651"/>
    </source>
</evidence>
<reference evidence="19 21" key="1">
    <citation type="journal article" date="2007" name="Science">
        <title>Draft genome of the filarial nematode parasite Brugia malayi.</title>
        <authorList>
            <person name="Ghedin E."/>
            <person name="Wang S."/>
            <person name="Spiro D."/>
            <person name="Caler E."/>
            <person name="Zhao Q."/>
            <person name="Crabtree J."/>
            <person name="Allen J.E."/>
            <person name="Delcher A.L."/>
            <person name="Guiliano D.B."/>
            <person name="Miranda-Saavedra D."/>
            <person name="Angiuoli S.V."/>
            <person name="Creasy T."/>
            <person name="Amedeo P."/>
            <person name="Haas B."/>
            <person name="El-Sayed N.M."/>
            <person name="Wortman J.R."/>
            <person name="Feldblyum T."/>
            <person name="Tallon L."/>
            <person name="Schatz M."/>
            <person name="Shumway M."/>
            <person name="Koo H."/>
            <person name="Salzberg S.L."/>
            <person name="Schobel S."/>
            <person name="Pertea M."/>
            <person name="Pop M."/>
            <person name="White O."/>
            <person name="Barton G.J."/>
            <person name="Carlow C.K."/>
            <person name="Crawford M.J."/>
            <person name="Daub J."/>
            <person name="Dimmic M.W."/>
            <person name="Estes C.F."/>
            <person name="Foster J.M."/>
            <person name="Ganatra M."/>
            <person name="Gregory W.F."/>
            <person name="Johnson N.M."/>
            <person name="Jin J."/>
            <person name="Komuniecki R."/>
            <person name="Korf I."/>
            <person name="Kumar S."/>
            <person name="Laney S."/>
            <person name="Li B.W."/>
            <person name="Li W."/>
            <person name="Lindblom T.H."/>
            <person name="Lustigman S."/>
            <person name="Ma D."/>
            <person name="Maina C.V."/>
            <person name="Martin D.M."/>
            <person name="McCarter J.P."/>
            <person name="McReynolds L."/>
            <person name="Mitreva M."/>
            <person name="Nutman T.B."/>
            <person name="Parkinson J."/>
            <person name="Peregrin-Alvarez J.M."/>
            <person name="Poole C."/>
            <person name="Ren Q."/>
            <person name="Saunders L."/>
            <person name="Sluder A.E."/>
            <person name="Smith K."/>
            <person name="Stanke M."/>
            <person name="Unnasch T.R."/>
            <person name="Ware J."/>
            <person name="Wei A.D."/>
            <person name="Weil G."/>
            <person name="Williams D.J."/>
            <person name="Zhang Y."/>
            <person name="Williams S.A."/>
            <person name="Fraser-Liggett C."/>
            <person name="Slatko B."/>
            <person name="Blaxter M.L."/>
            <person name="Scott A.L."/>
        </authorList>
    </citation>
    <scope>NUCLEOTIDE SEQUENCE</scope>
    <source>
        <strain evidence="19 21">FR3</strain>
    </source>
</reference>
<dbReference type="RefSeq" id="XP_042929302.1">
    <property type="nucleotide sequence ID" value="XM_043073368.1"/>
</dbReference>
<evidence type="ECO:0000256" key="7">
    <source>
        <dbReference type="ARBA" id="ARBA00022692"/>
    </source>
</evidence>
<gene>
    <name evidence="19 22 23" type="ORF">Bm4528</name>
    <name evidence="20" type="ORF">BM_BM4528</name>
    <name evidence="19" type="ORF">BM_Bm4528</name>
</gene>
<evidence type="ECO:0000256" key="9">
    <source>
        <dbReference type="ARBA" id="ARBA00022741"/>
    </source>
</evidence>
<sequence length="1564" mass="176881">MDYLARILCDVDEIQVFDYSLNSTVPHITNCAESSILVITPLIFLIIFSPLILYDLKKSRHPPLELYSPTVARIILCFLLVMNRLTATIINLITWFRTPLTYQPYSIMSCCWQTVTYCVCLLLLIAYRNRGLVTSGVLFNFWLLTAICAFPELRRRAAYAEDFTGIQDKNEVSVKYVLYIIYYAFILFEVFLSCFADKPRYWLKDEKLCPEDNCSYLNKITFNWFHSLAARGFRRPLEVNDLWRLRLHEESENLMKKFKRYWLPAVNAYYKKKRAAEQSISLKKLSPKTQPSLLWALAKTYRWTILSGAAMKFVFDVLNFVSPQLLSALISYIEDMKRPLWMGIAISFAMFAVALVQSMILHQYFHKMFMLGINVRSVLTNSVYVKALMLSNSARKNRTVGEIVNLMSVDVQRFQDIASFIMLFWSAPFQILLAIYFLWRLLGIAVVAGLTVLFATIPLTSYISLRMKNCQGRQMKLRDERLKFMSEILNGIRIIKFYAWEKSMQKLVLEIREKEIAVLREIALYNAAISLTWSCAPFLVAVVTFGLYVKIDPQHNQLTPQVTFVGLSLFNLIRFPMTIFPLIFSQGTQCSVSNTRLKSFLSDDEMQLSVVDRISSGDYALSIQSGNFSWDNNKVTLNNINLKIKKGELVAIVGKVGSGKSSLLSAVLGEMDKLNGNVDVVGSIAYAPQQPWIQNLSLMDNILFGTPFDPQRYETVLDACALKPDLATLPAGDQTEIGEKGINLSGGQKHRVSLARAVYANSDIILLDDPLSAVDAHVGRHTFTRVISSQTGLLAKKTRILVTHGLHYLKYCDRIVVMNDGKITEVGTFQELVQAQKHFAEFLEDFLMNKVKQCKQAQDEGDSEEMEELLKDLQVLNPEQRKHLESFSGTRQHTDSTLTVASSIKHISSRDNLPAEQQDGTTEQDVAAKKIDSNLIKIEIGEKADGIALSAQTANKPAIASNDERSKLIEKEGVEVGKVKFAVYLLYLHAIGYGTTAVFVSIYIFSSVLGVSSNLWLANWSDHANKGNITAEENDTNWRLGIYATLGLGQAAMVCTGSITMAYGMVFASRKLHEGILRNIMHLPMAFFDITPLGRIVNRFGKDIVTVDIEIPKSIDDLLDDCQILVAILILIVFIYPHSFWVFITCAFFNFFILRFYISTSRQLKRLESTARSPIYSHFQESIQGSASIRAYRCMNRFIHESQDRLDKNIVIQYHSLVANRWLAVRLELVGNLIVFCSALFAVFYRESGSVTAGLVGLSVAYALSITQTLNWAVRMASELETNVVAVERLREYTDLPTEGLASENLAHTPRRDWPSKGEIIFEKLKIRYRDNLEFVLKGISATIHPAEKIGIVGRTGAGKSSLTLALFRIIEADSGRILIDGEDISKISLDNLRSKLTIVPQDPVVFSGTLRMNLDPFGHFDDALLWNALRTAHLDSLVHSFPNKLEHKLSEGGENISVGQRQLLCLARAVLRMSQILILDEAAASVDMETDALIQKTIRERFSHCTVLTIAHRLHTVMDSDRILVLENGYIREFDTPRKLLDDPDSLFRAMMKESGLLPTKEH</sequence>
<reference evidence="19" key="2">
    <citation type="submission" date="2012-12" db="EMBL/GenBank/DDBJ databases">
        <authorList>
            <person name="Gao Y.W."/>
            <person name="Fan S.T."/>
            <person name="Sun H.T."/>
            <person name="Wang Z."/>
            <person name="Gao X.L."/>
            <person name="Li Y.G."/>
            <person name="Wang T.C."/>
            <person name="Zhang K."/>
            <person name="Xu W.W."/>
            <person name="Yu Z.J."/>
            <person name="Xia X.Z."/>
        </authorList>
    </citation>
    <scope>NUCLEOTIDE SEQUENCE</scope>
    <source>
        <strain evidence="19">FR3</strain>
    </source>
</reference>
<reference evidence="22" key="4">
    <citation type="submission" date="2019-12" db="UniProtKB">
        <authorList>
            <consortium name="WormBaseParasite"/>
        </authorList>
    </citation>
    <scope>IDENTIFICATION</scope>
</reference>
<dbReference type="CDD" id="cd18603">
    <property type="entry name" value="ABC_6TM_MRP1_2_3_6_D2_like"/>
    <property type="match status" value="1"/>
</dbReference>
<evidence type="ECO:0000259" key="17">
    <source>
        <dbReference type="PROSITE" id="PS50893"/>
    </source>
</evidence>
<evidence type="ECO:0000256" key="13">
    <source>
        <dbReference type="ARBA" id="ARBA00023136"/>
    </source>
</evidence>
<organism evidence="19">
    <name type="scientific">Brugia malayi</name>
    <name type="common">Filarial nematode worm</name>
    <dbReference type="NCBI Taxonomy" id="6279"/>
    <lineage>
        <taxon>Eukaryota</taxon>
        <taxon>Metazoa</taxon>
        <taxon>Ecdysozoa</taxon>
        <taxon>Nematoda</taxon>
        <taxon>Chromadorea</taxon>
        <taxon>Rhabditida</taxon>
        <taxon>Spirurina</taxon>
        <taxon>Spiruromorpha</taxon>
        <taxon>Filarioidea</taxon>
        <taxon>Onchocercidae</taxon>
        <taxon>Brugia</taxon>
    </lineage>
</organism>
<dbReference type="Pfam" id="PF24357">
    <property type="entry name" value="TMD0_ABC"/>
    <property type="match status" value="1"/>
</dbReference>
<dbReference type="PANTHER" id="PTHR24223:SF443">
    <property type="entry name" value="MULTIDRUG-RESISTANCE LIKE PROTEIN 1, ISOFORM I"/>
    <property type="match status" value="1"/>
</dbReference>
<accession>A0A4E9EQT9</accession>
<keyword evidence="6" id="KW-0926">Vacuole</keyword>
<dbReference type="Pfam" id="PF00664">
    <property type="entry name" value="ABC_membrane"/>
    <property type="match status" value="2"/>
</dbReference>
<dbReference type="InterPro" id="IPR011527">
    <property type="entry name" value="ABC1_TM_dom"/>
</dbReference>
<dbReference type="Gene3D" id="1.20.1560.10">
    <property type="entry name" value="ABC transporter type 1, transmembrane domain"/>
    <property type="match status" value="2"/>
</dbReference>
<evidence type="ECO:0000313" key="20">
    <source>
        <dbReference type="EMBL" id="VIO86164.1"/>
    </source>
</evidence>
<dbReference type="EMBL" id="CAAKNF010000196">
    <property type="protein sequence ID" value="VIO86164.1"/>
    <property type="molecule type" value="Genomic_DNA"/>
</dbReference>
<dbReference type="InterPro" id="IPR027417">
    <property type="entry name" value="P-loop_NTPase"/>
</dbReference>
<feature type="transmembrane region" description="Helical" evidence="16">
    <location>
        <begin position="1223"/>
        <end position="1245"/>
    </location>
</feature>
<dbReference type="InterPro" id="IPR050173">
    <property type="entry name" value="ABC_transporter_C-like"/>
</dbReference>
<evidence type="ECO:0000256" key="6">
    <source>
        <dbReference type="ARBA" id="ARBA00022554"/>
    </source>
</evidence>
<dbReference type="STRING" id="6279.A0A0H5SBE6"/>
<dbReference type="Pfam" id="PF00005">
    <property type="entry name" value="ABC_tran"/>
    <property type="match status" value="2"/>
</dbReference>
<feature type="domain" description="ABC transporter" evidence="17">
    <location>
        <begin position="1322"/>
        <end position="1554"/>
    </location>
</feature>
<evidence type="ECO:0000259" key="18">
    <source>
        <dbReference type="PROSITE" id="PS50929"/>
    </source>
</evidence>
<evidence type="ECO:0000256" key="15">
    <source>
        <dbReference type="ARBA" id="ARBA00047523"/>
    </source>
</evidence>
<keyword evidence="5" id="KW-1003">Cell membrane</keyword>
<feature type="transmembrane region" description="Helical" evidence="16">
    <location>
        <begin position="1118"/>
        <end position="1135"/>
    </location>
</feature>
<dbReference type="CDD" id="cd03250">
    <property type="entry name" value="ABCC_MRP_domain1"/>
    <property type="match status" value="1"/>
</dbReference>
<evidence type="ECO:0000256" key="14">
    <source>
        <dbReference type="ARBA" id="ARBA00024220"/>
    </source>
</evidence>
<feature type="transmembrane region" description="Helical" evidence="16">
    <location>
        <begin position="981"/>
        <end position="1005"/>
    </location>
</feature>
<keyword evidence="12 16" id="KW-1133">Transmembrane helix</keyword>
<dbReference type="FunFam" id="1.20.1560.10:FF:000020">
    <property type="entry name" value="ABC metal ion transporter"/>
    <property type="match status" value="1"/>
</dbReference>
<dbReference type="Gene3D" id="3.40.50.300">
    <property type="entry name" value="P-loop containing nucleotide triphosphate hydrolases"/>
    <property type="match status" value="2"/>
</dbReference>
<evidence type="ECO:0000256" key="12">
    <source>
        <dbReference type="ARBA" id="ARBA00022989"/>
    </source>
</evidence>
<dbReference type="SUPFAM" id="SSF90123">
    <property type="entry name" value="ABC transporter transmembrane region"/>
    <property type="match status" value="2"/>
</dbReference>
<feature type="transmembrane region" description="Helical" evidence="16">
    <location>
        <begin position="1042"/>
        <end position="1068"/>
    </location>
</feature>
<dbReference type="GeneID" id="6096206"/>
<comment type="similarity">
    <text evidence="3">Belongs to the ABC transporter superfamily. ABCC family. Conjugate transporter (TC 3.A.1.208) subfamily.</text>
</comment>
<feature type="transmembrane region" description="Helical" evidence="16">
    <location>
        <begin position="176"/>
        <end position="196"/>
    </location>
</feature>
<evidence type="ECO:0000256" key="8">
    <source>
        <dbReference type="ARBA" id="ARBA00022737"/>
    </source>
</evidence>
<feature type="transmembrane region" description="Helical" evidence="16">
    <location>
        <begin position="561"/>
        <end position="584"/>
    </location>
</feature>
<reference evidence="20" key="3">
    <citation type="submission" date="2019-04" db="EMBL/GenBank/DDBJ databases">
        <authorList>
            <person name="Howe K."/>
            <person name="Paulini M."/>
            <person name="Williams G."/>
        </authorList>
    </citation>
    <scope>NUCLEOTIDE SEQUENCE [LARGE SCALE GENOMIC DNA]</scope>
    <source>
        <strain evidence="20">FR3</strain>
    </source>
</reference>
<evidence type="ECO:0000313" key="21">
    <source>
        <dbReference type="Proteomes" id="UP000006672"/>
    </source>
</evidence>
<dbReference type="PANTHER" id="PTHR24223">
    <property type="entry name" value="ATP-BINDING CASSETTE SUB-FAMILY C"/>
    <property type="match status" value="1"/>
</dbReference>
<dbReference type="SUPFAM" id="SSF52540">
    <property type="entry name" value="P-loop containing nucleoside triphosphate hydrolases"/>
    <property type="match status" value="2"/>
</dbReference>
<keyword evidence="7 16" id="KW-0812">Transmembrane</keyword>
<feature type="transmembrane region" description="Helical" evidence="16">
    <location>
        <begin position="522"/>
        <end position="549"/>
    </location>
</feature>
<dbReference type="InterPro" id="IPR056227">
    <property type="entry name" value="TMD0_ABC"/>
</dbReference>
<feature type="transmembrane region" description="Helical" evidence="16">
    <location>
        <begin position="132"/>
        <end position="153"/>
    </location>
</feature>
<evidence type="ECO:0000313" key="19">
    <source>
        <dbReference type="EMBL" id="CRZ25862.1"/>
    </source>
</evidence>
<accession>A0A0H5SBE6</accession>
<keyword evidence="8" id="KW-0677">Repeat</keyword>
<dbReference type="FunFam" id="3.40.50.300:FF:000074">
    <property type="entry name" value="Multidrug resistance-associated protein 5 isoform 1"/>
    <property type="match status" value="1"/>
</dbReference>